<evidence type="ECO:0000313" key="2">
    <source>
        <dbReference type="EMBL" id="CAJ0592993.1"/>
    </source>
</evidence>
<dbReference type="Gene3D" id="3.30.70.330">
    <property type="match status" value="1"/>
</dbReference>
<keyword evidence="3" id="KW-1185">Reference proteome</keyword>
<organism evidence="2 3">
    <name type="scientific">Cylicocyclus nassatus</name>
    <name type="common">Nematode worm</name>
    <dbReference type="NCBI Taxonomy" id="53992"/>
    <lineage>
        <taxon>Eukaryota</taxon>
        <taxon>Metazoa</taxon>
        <taxon>Ecdysozoa</taxon>
        <taxon>Nematoda</taxon>
        <taxon>Chromadorea</taxon>
        <taxon>Rhabditida</taxon>
        <taxon>Rhabditina</taxon>
        <taxon>Rhabditomorpha</taxon>
        <taxon>Strongyloidea</taxon>
        <taxon>Strongylidae</taxon>
        <taxon>Cylicocyclus</taxon>
    </lineage>
</organism>
<dbReference type="AlphaFoldDB" id="A0AA36DSI1"/>
<proteinExistence type="predicted"/>
<dbReference type="Proteomes" id="UP001176961">
    <property type="component" value="Unassembled WGS sequence"/>
</dbReference>
<dbReference type="SUPFAM" id="SSF54928">
    <property type="entry name" value="RNA-binding domain, RBD"/>
    <property type="match status" value="1"/>
</dbReference>
<accession>A0AA36DSI1</accession>
<comment type="caution">
    <text evidence="2">The sequence shown here is derived from an EMBL/GenBank/DDBJ whole genome shotgun (WGS) entry which is preliminary data.</text>
</comment>
<sequence length="155" mass="16799">MNRGKNTAALGAAICSPPLAARQRKRSSRENSSDQPIVRRPGSRLAISRSYSHSGAAASIVVMIEVSQLTRTISVGSKNRKSIDCMGVAAKVFTVSIDELTNLKRAGLVTDEGKVIRLRGLPFSATTEDVKNFFKGNRCCGYRDMVMSSQTVPQH</sequence>
<feature type="region of interest" description="Disordered" evidence="1">
    <location>
        <begin position="19"/>
        <end position="41"/>
    </location>
</feature>
<dbReference type="InterPro" id="IPR012677">
    <property type="entry name" value="Nucleotide-bd_a/b_plait_sf"/>
</dbReference>
<name>A0AA36DSI1_CYLNA</name>
<dbReference type="EMBL" id="CATQJL010000112">
    <property type="protein sequence ID" value="CAJ0592993.1"/>
    <property type="molecule type" value="Genomic_DNA"/>
</dbReference>
<reference evidence="2" key="1">
    <citation type="submission" date="2023-07" db="EMBL/GenBank/DDBJ databases">
        <authorList>
            <consortium name="CYATHOMIX"/>
        </authorList>
    </citation>
    <scope>NUCLEOTIDE SEQUENCE</scope>
    <source>
        <strain evidence="2">N/A</strain>
    </source>
</reference>
<gene>
    <name evidence="2" type="ORF">CYNAS_LOCUS4976</name>
</gene>
<protein>
    <submittedName>
        <fullName evidence="2">Uncharacterized protein</fullName>
    </submittedName>
</protein>
<evidence type="ECO:0000256" key="1">
    <source>
        <dbReference type="SAM" id="MobiDB-lite"/>
    </source>
</evidence>
<dbReference type="GO" id="GO:0003676">
    <property type="term" value="F:nucleic acid binding"/>
    <property type="evidence" value="ECO:0007669"/>
    <property type="project" value="InterPro"/>
</dbReference>
<dbReference type="InterPro" id="IPR035979">
    <property type="entry name" value="RBD_domain_sf"/>
</dbReference>
<evidence type="ECO:0000313" key="3">
    <source>
        <dbReference type="Proteomes" id="UP001176961"/>
    </source>
</evidence>